<dbReference type="GO" id="GO:0005783">
    <property type="term" value="C:endoplasmic reticulum"/>
    <property type="evidence" value="ECO:0007669"/>
    <property type="project" value="TreeGrafter"/>
</dbReference>
<dbReference type="OrthoDB" id="1700726at2759"/>
<dbReference type="GO" id="GO:0005811">
    <property type="term" value="C:lipid droplet"/>
    <property type="evidence" value="ECO:0007669"/>
    <property type="project" value="TreeGrafter"/>
</dbReference>
<name>L7FKX0_ENTIV</name>
<feature type="domain" description="AMP-dependent synthetase/ligase" evidence="6">
    <location>
        <begin position="110"/>
        <end position="518"/>
    </location>
</feature>
<comment type="similarity">
    <text evidence="1">Belongs to the ATP-dependent AMP-binding enzyme family.</text>
</comment>
<dbReference type="Gene3D" id="3.40.50.12780">
    <property type="entry name" value="N-terminal domain of ligase-like"/>
    <property type="match status" value="1"/>
</dbReference>
<evidence type="ECO:0000259" key="6">
    <source>
        <dbReference type="Pfam" id="PF00501"/>
    </source>
</evidence>
<evidence type="ECO:0000256" key="5">
    <source>
        <dbReference type="SAM" id="Phobius"/>
    </source>
</evidence>
<dbReference type="AlphaFoldDB" id="L7FKX0"/>
<evidence type="ECO:0000256" key="1">
    <source>
        <dbReference type="ARBA" id="ARBA00006432"/>
    </source>
</evidence>
<dbReference type="SUPFAM" id="SSF56801">
    <property type="entry name" value="Acetyl-CoA synthetase-like"/>
    <property type="match status" value="1"/>
</dbReference>
<dbReference type="Proteomes" id="UP000014680">
    <property type="component" value="Unassembled WGS sequence"/>
</dbReference>
<dbReference type="VEuPathDB" id="AmoebaDB:EIN_296550"/>
<gene>
    <name evidence="7" type="ORF">EIN_296550</name>
</gene>
<dbReference type="InterPro" id="IPR000873">
    <property type="entry name" value="AMP-dep_synth/lig_dom"/>
</dbReference>
<keyword evidence="3" id="KW-0547">Nucleotide-binding</keyword>
<evidence type="ECO:0000256" key="4">
    <source>
        <dbReference type="ARBA" id="ARBA00022840"/>
    </source>
</evidence>
<keyword evidence="2 7" id="KW-0436">Ligase</keyword>
<protein>
    <submittedName>
        <fullName evidence="7">Long-chain-fatty-acid--CoA ligase, putative</fullName>
        <ecNumber evidence="7">6.2.1.3</ecNumber>
    </submittedName>
</protein>
<keyword evidence="4" id="KW-0067">ATP-binding</keyword>
<sequence>MNKMLFEVILTITICVITILYIIRPSPLDTKLFGVWVGEKKIGETRVRRDVCGKDKLIDRPDQGYTTLYELVQSFPTKVQPKLIGYRDVEEKIAVKKIQCDLDGKSVEKIMYKYKMSDYKYFSTVEYYTLIHKIANGLAHYGFSNGDKIAIYCETRYEWMAFVLACSCRNIIVITIYTTLGIDSVNIALEENNVKGVLVSAETYSKILLLESFKKLKYQLICCDNLATKNVITINNMLNCDSFEDDPPQPEDVAMIIYTSGTAKEPKGVVVLHKNLFGITWSYCHKMGYNSTTRYICYLPLAHIFEFTIEICVLVNGGILGYSSQRTLTRAYMHNSKCDLHAFNPTFMNGVPTVFNRIRKVIEDKISKSSFVLQYLFTLAFIIKKELYVKMQMRPRLLYYPLLEMLDILIFSKIKNEIFGDTLKCVILGGSPLSQDLQEYLQVILSGVDIMQGYGLTESCGPVSNTVPGDSVCCTIGVLYPNFEAKLVGVEEMGYSVDGKIPQGELLIRGPSLFKEYFNRPEETQMAITTDGWFKTGDIAEIREDGRIRIIDRKKNLVKQPCGEYVSLEKLEMVYSASKYVELFCVIASQYYDYTVGLVVINRSALEDFSIQRNMKSEETINSPVFKEEVLKSFREVDKCLSSHEKIKHFHIIKEEWTPENGILTAALKLRRNVIDKKYSKQIAEMFQKI</sequence>
<dbReference type="OMA" id="WEWLASI"/>
<evidence type="ECO:0000256" key="3">
    <source>
        <dbReference type="ARBA" id="ARBA00022741"/>
    </source>
</evidence>
<accession>L7FKX0</accession>
<dbReference type="GO" id="GO:0035336">
    <property type="term" value="P:long-chain fatty-acyl-CoA metabolic process"/>
    <property type="evidence" value="ECO:0007669"/>
    <property type="project" value="TreeGrafter"/>
</dbReference>
<evidence type="ECO:0000313" key="7">
    <source>
        <dbReference type="EMBL" id="ELP86345.1"/>
    </source>
</evidence>
<feature type="transmembrane region" description="Helical" evidence="5">
    <location>
        <begin position="6"/>
        <end position="23"/>
    </location>
</feature>
<dbReference type="KEGG" id="eiv:EIN_296550"/>
<proteinExistence type="inferred from homology"/>
<dbReference type="GO" id="GO:0004467">
    <property type="term" value="F:long-chain fatty acid-CoA ligase activity"/>
    <property type="evidence" value="ECO:0007669"/>
    <property type="project" value="UniProtKB-EC"/>
</dbReference>
<dbReference type="EC" id="6.2.1.3" evidence="7"/>
<keyword evidence="5" id="KW-0812">Transmembrane</keyword>
<keyword evidence="5" id="KW-0472">Membrane</keyword>
<evidence type="ECO:0000313" key="8">
    <source>
        <dbReference type="Proteomes" id="UP000014680"/>
    </source>
</evidence>
<dbReference type="RefSeq" id="XP_004185691.1">
    <property type="nucleotide sequence ID" value="XM_004185643.1"/>
</dbReference>
<keyword evidence="5" id="KW-1133">Transmembrane helix</keyword>
<dbReference type="GeneID" id="14885345"/>
<dbReference type="GO" id="GO:0005886">
    <property type="term" value="C:plasma membrane"/>
    <property type="evidence" value="ECO:0007669"/>
    <property type="project" value="TreeGrafter"/>
</dbReference>
<keyword evidence="8" id="KW-1185">Reference proteome</keyword>
<dbReference type="Pfam" id="PF00501">
    <property type="entry name" value="AMP-binding"/>
    <property type="match status" value="1"/>
</dbReference>
<dbReference type="InterPro" id="IPR042099">
    <property type="entry name" value="ANL_N_sf"/>
</dbReference>
<dbReference type="EMBL" id="KB206986">
    <property type="protein sequence ID" value="ELP86345.1"/>
    <property type="molecule type" value="Genomic_DNA"/>
</dbReference>
<dbReference type="PANTHER" id="PTHR43272:SF83">
    <property type="entry name" value="ACYL-COA SYNTHETASE LONG-CHAIN, ISOFORM J"/>
    <property type="match status" value="1"/>
</dbReference>
<dbReference type="GO" id="GO:0005524">
    <property type="term" value="F:ATP binding"/>
    <property type="evidence" value="ECO:0007669"/>
    <property type="project" value="UniProtKB-KW"/>
</dbReference>
<evidence type="ECO:0000256" key="2">
    <source>
        <dbReference type="ARBA" id="ARBA00022598"/>
    </source>
</evidence>
<organism evidence="7 8">
    <name type="scientific">Entamoeba invadens IP1</name>
    <dbReference type="NCBI Taxonomy" id="370355"/>
    <lineage>
        <taxon>Eukaryota</taxon>
        <taxon>Amoebozoa</taxon>
        <taxon>Evosea</taxon>
        <taxon>Archamoebae</taxon>
        <taxon>Mastigamoebida</taxon>
        <taxon>Entamoebidae</taxon>
        <taxon>Entamoeba</taxon>
    </lineage>
</organism>
<reference evidence="7 8" key="1">
    <citation type="submission" date="2012-10" db="EMBL/GenBank/DDBJ databases">
        <authorList>
            <person name="Zafar N."/>
            <person name="Inman J."/>
            <person name="Hall N."/>
            <person name="Lorenzi H."/>
            <person name="Caler E."/>
        </authorList>
    </citation>
    <scope>NUCLEOTIDE SEQUENCE [LARGE SCALE GENOMIC DNA]</scope>
    <source>
        <strain evidence="7 8">IP1</strain>
    </source>
</reference>
<dbReference type="PANTHER" id="PTHR43272">
    <property type="entry name" value="LONG-CHAIN-FATTY-ACID--COA LIGASE"/>
    <property type="match status" value="1"/>
</dbReference>